<evidence type="ECO:0000313" key="1">
    <source>
        <dbReference type="EMBL" id="MBD9724745.1"/>
    </source>
</evidence>
<gene>
    <name evidence="1" type="ORF">IHE70_16290</name>
</gene>
<dbReference type="GeneID" id="79932391"/>
<organism evidence="1 2">
    <name type="scientific">Streptomyces caniscabiei</name>
    <dbReference type="NCBI Taxonomy" id="2746961"/>
    <lineage>
        <taxon>Bacteria</taxon>
        <taxon>Bacillati</taxon>
        <taxon>Actinomycetota</taxon>
        <taxon>Actinomycetes</taxon>
        <taxon>Kitasatosporales</taxon>
        <taxon>Streptomycetaceae</taxon>
        <taxon>Streptomyces</taxon>
    </lineage>
</organism>
<comment type="caution">
    <text evidence="1">The sequence shown here is derived from an EMBL/GenBank/DDBJ whole genome shotgun (WGS) entry which is preliminary data.</text>
</comment>
<protein>
    <submittedName>
        <fullName evidence="1">Uncharacterized protein</fullName>
    </submittedName>
</protein>
<sequence length="131" mass="15087">MERMLWWADELSSADVEAIERFLGPRLRQVQETQPPGSDEHRAAASVSNLLSEVVPILSSYIQAMSLPPFGTAVERSANTERLGKGILLHWNWLVCMAEPWREEPGFDHVRWKRLYIRNAEQQALVERFGQ</sequence>
<evidence type="ECO:0000313" key="2">
    <source>
        <dbReference type="Proteomes" id="UP000661025"/>
    </source>
</evidence>
<reference evidence="1" key="1">
    <citation type="submission" date="2020-09" db="EMBL/GenBank/DDBJ databases">
        <title>Streptomyces canutascabiei sp. nov., which causes potato common scab and is distributed across the world.</title>
        <authorList>
            <person name="Nguyen H.P."/>
            <person name="Weisberg A.J."/>
            <person name="Chang J.H."/>
            <person name="Clarke C.R."/>
        </authorList>
    </citation>
    <scope>NUCLEOTIDE SEQUENCE</scope>
    <source>
        <strain evidence="1">ID-01-6.2a</strain>
    </source>
</reference>
<proteinExistence type="predicted"/>
<name>A0A927L2B2_9ACTN</name>
<accession>A0A927L2B2</accession>
<dbReference type="Proteomes" id="UP000661025">
    <property type="component" value="Unassembled WGS sequence"/>
</dbReference>
<dbReference type="AlphaFoldDB" id="A0A927L2B2"/>
<dbReference type="RefSeq" id="WP_192334711.1">
    <property type="nucleotide sequence ID" value="NZ_CP119182.1"/>
</dbReference>
<dbReference type="EMBL" id="JACYXT010000005">
    <property type="protein sequence ID" value="MBD9724745.1"/>
    <property type="molecule type" value="Genomic_DNA"/>
</dbReference>